<proteinExistence type="inferred from homology"/>
<dbReference type="GO" id="GO:0006508">
    <property type="term" value="P:proteolysis"/>
    <property type="evidence" value="ECO:0007669"/>
    <property type="project" value="InterPro"/>
</dbReference>
<organism evidence="5 6">
    <name type="scientific">Macrostomum lignano</name>
    <dbReference type="NCBI Taxonomy" id="282301"/>
    <lineage>
        <taxon>Eukaryota</taxon>
        <taxon>Metazoa</taxon>
        <taxon>Spiralia</taxon>
        <taxon>Lophotrochozoa</taxon>
        <taxon>Platyhelminthes</taxon>
        <taxon>Rhabditophora</taxon>
        <taxon>Macrostomorpha</taxon>
        <taxon>Macrostomida</taxon>
        <taxon>Macrostomidae</taxon>
        <taxon>Macrostomum</taxon>
    </lineage>
</organism>
<dbReference type="PANTHER" id="PTHR22576">
    <property type="entry name" value="MUCOSA ASSOCIATED LYMPHOID TISSUE LYMPHOMA TRANSLOCATION PROTEIN 1/PARACASPASE"/>
    <property type="match status" value="1"/>
</dbReference>
<accession>A0A267FLP5</accession>
<sequence>MNTCWNNSCLSAMLSRWLPAHDEEDLYMYPTGKCKRPFLRDILFHLDNREQQEGNGPMAAGAEGPMAAAAESPMNATVDNDQIASLIYPNKRTPTKPQALIILYFNKSAAPCESLQADCLRLMKLFKFRLGYLVTDIQVDSESQNDLEDRVKSFANQQDHGDSCVLIILSLSNGLLCGHSIINLFSQMSLSKQLKGKPRLFLLNEWQSGAQTGRLADPASPSEAFEILPDTVSSMEDYWGTRNETSKVHPFSGMVFGLASANNETDVDGSDFVRTLCTTFEKFGSTKDVVSMSAIINEELSVSAKALPRWIIQTTKLFFITNTGGLETTSQKVSPNGPQDNACTSERNKAGRTGVALIFTEYLFDAVRNYQTFLEYASFKVHVDRTRGDMKSLRKAFDREKDHFQKDLVVIVVVRHRHSDGDLLRIIGDIGITRSTEARHSTLLIHCEVHDTEESSQRELQVARQVENLPDKFSMACFFGNEEEVKEFLDSLLQDARMSESLNGISVVGRNFQDGRTSQRNFVFKRNDEIPKWATGRVIKWLGNYTIKSSVQRSTTAQDDTVQSEVVVDEFRLSETRKRWHPKLPPAIESTSECVRAPRALIVHNVIFKEKLSARLGSQHDCQRLTESLLRLGYKVSIRSNLNGAEIKHEVKKFSEESDDGRSSVVAFMSHGRLGEVFGSDEEPVGEKDVLQLFSDESGTKDNFQLAIFQCCRVPGQLPDEVSCLAFYPGMIIAHSTLPNDFSLRVKSKGSRFIQSFCTVLDLFPHNDIVTIIPLVNYLMLNSIYQGFSQQPWWFVQSGKRFWPKVQGAGENSQNPSECNNAFDLQELQKIIESDHQD</sequence>
<dbReference type="InterPro" id="IPR015917">
    <property type="entry name" value="Pept_C14A"/>
</dbReference>
<reference evidence="5 6" key="1">
    <citation type="submission" date="2017-06" db="EMBL/GenBank/DDBJ databases">
        <title>A platform for efficient transgenesis in Macrostomum lignano, a flatworm model organism for stem cell research.</title>
        <authorList>
            <person name="Berezikov E."/>
        </authorList>
    </citation>
    <scope>NUCLEOTIDE SEQUENCE [LARGE SCALE GENOMIC DNA]</scope>
    <source>
        <strain evidence="5">DV1</strain>
        <tissue evidence="5">Whole organism</tissue>
    </source>
</reference>
<dbReference type="PANTHER" id="PTHR22576:SF41">
    <property type="entry name" value="CASPASE 14, APOPTOSIS-RELATED CYSTEINE PEPTIDASE"/>
    <property type="match status" value="1"/>
</dbReference>
<feature type="domain" description="Caspase family p10" evidence="3">
    <location>
        <begin position="731"/>
        <end position="762"/>
    </location>
</feature>
<dbReference type="Gene3D" id="3.40.50.1460">
    <property type="match status" value="2"/>
</dbReference>
<evidence type="ECO:0000259" key="3">
    <source>
        <dbReference type="PROSITE" id="PS50207"/>
    </source>
</evidence>
<keyword evidence="6" id="KW-1185">Reference proteome</keyword>
<dbReference type="InterPro" id="IPR002138">
    <property type="entry name" value="Pept_C14_p10"/>
</dbReference>
<name>A0A267FLP5_9PLAT</name>
<dbReference type="GO" id="GO:0004197">
    <property type="term" value="F:cysteine-type endopeptidase activity"/>
    <property type="evidence" value="ECO:0007669"/>
    <property type="project" value="InterPro"/>
</dbReference>
<feature type="domain" description="Caspase family p20" evidence="4">
    <location>
        <begin position="596"/>
        <end position="713"/>
    </location>
</feature>
<dbReference type="SMART" id="SM00115">
    <property type="entry name" value="CASc"/>
    <property type="match status" value="1"/>
</dbReference>
<dbReference type="Proteomes" id="UP000215902">
    <property type="component" value="Unassembled WGS sequence"/>
</dbReference>
<evidence type="ECO:0008006" key="7">
    <source>
        <dbReference type="Google" id="ProtNLM"/>
    </source>
</evidence>
<evidence type="ECO:0000313" key="5">
    <source>
        <dbReference type="EMBL" id="PAA73902.1"/>
    </source>
</evidence>
<dbReference type="STRING" id="282301.A0A267FLP5"/>
<dbReference type="InterPro" id="IPR029030">
    <property type="entry name" value="Caspase-like_dom_sf"/>
</dbReference>
<dbReference type="Pfam" id="PF00656">
    <property type="entry name" value="Peptidase_C14"/>
    <property type="match status" value="2"/>
</dbReference>
<evidence type="ECO:0000259" key="4">
    <source>
        <dbReference type="PROSITE" id="PS50208"/>
    </source>
</evidence>
<dbReference type="PRINTS" id="PR00376">
    <property type="entry name" value="IL1BCENZYME"/>
</dbReference>
<comment type="caution">
    <text evidence="5">The sequence shown here is derived from an EMBL/GenBank/DDBJ whole genome shotgun (WGS) entry which is preliminary data.</text>
</comment>
<protein>
    <recommendedName>
        <fullName evidence="7">Caspase family p20 domain-containing protein</fullName>
    </recommendedName>
</protein>
<dbReference type="SUPFAM" id="SSF52129">
    <property type="entry name" value="Caspase-like"/>
    <property type="match status" value="2"/>
</dbReference>
<gene>
    <name evidence="5" type="ORF">BOX15_Mlig007987g1</name>
</gene>
<comment type="similarity">
    <text evidence="1 2">Belongs to the peptidase C14A family.</text>
</comment>
<evidence type="ECO:0000313" key="6">
    <source>
        <dbReference type="Proteomes" id="UP000215902"/>
    </source>
</evidence>
<dbReference type="PROSITE" id="PS50207">
    <property type="entry name" value="CASPASE_P10"/>
    <property type="match status" value="1"/>
</dbReference>
<dbReference type="InterPro" id="IPR052039">
    <property type="entry name" value="Caspase-related_regulators"/>
</dbReference>
<dbReference type="InterPro" id="IPR001309">
    <property type="entry name" value="Pept_C14_p20"/>
</dbReference>
<dbReference type="AlphaFoldDB" id="A0A267FLP5"/>
<evidence type="ECO:0000256" key="2">
    <source>
        <dbReference type="RuleBase" id="RU003971"/>
    </source>
</evidence>
<dbReference type="EMBL" id="NIVC01000988">
    <property type="protein sequence ID" value="PAA73902.1"/>
    <property type="molecule type" value="Genomic_DNA"/>
</dbReference>
<dbReference type="InterPro" id="IPR011600">
    <property type="entry name" value="Pept_C14_caspase"/>
</dbReference>
<dbReference type="PROSITE" id="PS50208">
    <property type="entry name" value="CASPASE_P20"/>
    <property type="match status" value="1"/>
</dbReference>
<evidence type="ECO:0000256" key="1">
    <source>
        <dbReference type="ARBA" id="ARBA00010134"/>
    </source>
</evidence>
<dbReference type="OrthoDB" id="6097640at2759"/>